<dbReference type="Proteomes" id="UP000193781">
    <property type="component" value="Unassembled WGS sequence"/>
</dbReference>
<sequence>MNAPRAARPPQPGSAEHWAAWLDRYGDDYATDDERRAAYQDFQANLATMQTVFHLDAAPQ</sequence>
<comment type="caution">
    <text evidence="1">The sequence shown here is derived from an EMBL/GenBank/DDBJ whole genome shotgun (WGS) entry which is preliminary data.</text>
</comment>
<name>A0A1X2A0P2_9MYCO</name>
<gene>
    <name evidence="1" type="ORF">AWC17_25045</name>
</gene>
<proteinExistence type="predicted"/>
<dbReference type="STRING" id="244292.ABW17_27145"/>
<organism evidence="1 2">
    <name type="scientific">Mycobacterium nebraskense</name>
    <dbReference type="NCBI Taxonomy" id="244292"/>
    <lineage>
        <taxon>Bacteria</taxon>
        <taxon>Bacillati</taxon>
        <taxon>Actinomycetota</taxon>
        <taxon>Actinomycetes</taxon>
        <taxon>Mycobacteriales</taxon>
        <taxon>Mycobacteriaceae</taxon>
        <taxon>Mycobacterium</taxon>
    </lineage>
</organism>
<dbReference type="EMBL" id="LQPH01000030">
    <property type="protein sequence ID" value="ORW33063.1"/>
    <property type="molecule type" value="Genomic_DNA"/>
</dbReference>
<evidence type="ECO:0000313" key="2">
    <source>
        <dbReference type="Proteomes" id="UP000193781"/>
    </source>
</evidence>
<accession>A0A1X2A0P2</accession>
<dbReference type="RefSeq" id="WP_085164277.1">
    <property type="nucleotide sequence ID" value="NZ_JACKSS010000095.1"/>
</dbReference>
<reference evidence="1 2" key="1">
    <citation type="submission" date="2016-01" db="EMBL/GenBank/DDBJ databases">
        <title>The new phylogeny of the genus Mycobacterium.</title>
        <authorList>
            <person name="Tarcisio F."/>
            <person name="Conor M."/>
            <person name="Antonella G."/>
            <person name="Elisabetta G."/>
            <person name="Giulia F.S."/>
            <person name="Sara T."/>
            <person name="Anna F."/>
            <person name="Clotilde B."/>
            <person name="Roberto B."/>
            <person name="Veronica D.S."/>
            <person name="Fabio R."/>
            <person name="Monica P."/>
            <person name="Olivier J."/>
            <person name="Enrico T."/>
            <person name="Nicola S."/>
        </authorList>
    </citation>
    <scope>NUCLEOTIDE SEQUENCE [LARGE SCALE GENOMIC DNA]</scope>
    <source>
        <strain evidence="1 2">DSM 44803</strain>
    </source>
</reference>
<keyword evidence="2" id="KW-1185">Reference proteome</keyword>
<dbReference type="OrthoDB" id="4630162at2"/>
<protein>
    <submittedName>
        <fullName evidence="1">Uncharacterized protein</fullName>
    </submittedName>
</protein>
<dbReference type="AlphaFoldDB" id="A0A1X2A0P2"/>
<evidence type="ECO:0000313" key="1">
    <source>
        <dbReference type="EMBL" id="ORW33063.1"/>
    </source>
</evidence>